<accession>A0A011N1R2</accession>
<feature type="region of interest" description="Disordered" evidence="1">
    <location>
        <begin position="529"/>
        <end position="565"/>
    </location>
</feature>
<dbReference type="Proteomes" id="UP000020218">
    <property type="component" value="Unassembled WGS sequence"/>
</dbReference>
<gene>
    <name evidence="2" type="ORF">AW08_00658</name>
</gene>
<sequence>MPRVVLACAVHHPLEPPFELLPVDQAGEGVVCGVVLHPARQLTVLGHVVEDQHRAEHLAVAAADRRRRVVDVMLAPMPAEQDRMVGQADDLAFTQAALDRVGRRLARPLVDDAKDFLQRATVRIGRTPAGQRLGHRIEVLDDCPPVGRDHRVADRIECHLGPFLGFEQGLLGQLAVGDVAPDADDRHHLSVIVEHRGVRPAEPAPARGRAGSLFVIIPVGWREQFLHRFRRRRLVILMHQRHEGVPEKLRFRLAENLAVRRADEQEAILGVHLDHQVALVLDEKPVVLLALLQGGLGPLLRRDVETEYQQVAGGAAVRRQLAGVPEHYPAIATAATYRRFHARCRFARLRSVEPGAGRVEPRAIGVQPAVDVAVADHLLTGMTANLRCRPVPDQDPTVFIAYLDPHAGIAEDAFERLAEQLHPLLGALPFGALPAQLLQGDRHVGARCAIALQEALDFLLERARRRRDAELVAIVAAGEEAGLLRPAVGAKQPRAIAGKLARQHAAAPADPQGALITAFSAVPHAKTGNLSGQVDFDQTPVAPSRHRRNLRDGRKAGGEIGSGVDHLPVGVDALAPLALQRQAEALGADHRLQASHQAGQRRVDPQHGDGQALEGAGAGERIPRNLDTRDADQGSHRGRAAGLRRVDRCGRVPVACFDSASVSPKGTVGFPGSLPSAHTLRPARHWFLLGFTRAALEACRPTEHPSWDHSNRRAALVWSSRWAWRRPWRAPPQGGTAPQFAAAGDVSGACSGNWRMKVLPSPGALRASMRPPSTRVAIL</sequence>
<proteinExistence type="predicted"/>
<comment type="caution">
    <text evidence="2">The sequence shown here is derived from an EMBL/GenBank/DDBJ whole genome shotgun (WGS) entry which is preliminary data.</text>
</comment>
<reference evidence="2" key="1">
    <citation type="submission" date="2014-02" db="EMBL/GenBank/DDBJ databases">
        <title>Expanding our view of genomic diversity in Candidatus Accumulibacter clades.</title>
        <authorList>
            <person name="Skennerton C.T."/>
            <person name="Barr J.J."/>
            <person name="Slater F.R."/>
            <person name="Bond P.L."/>
            <person name="Tyson G.W."/>
        </authorList>
    </citation>
    <scope>NUCLEOTIDE SEQUENCE [LARGE SCALE GENOMIC DNA]</scope>
</reference>
<keyword evidence="3" id="KW-1185">Reference proteome</keyword>
<evidence type="ECO:0000313" key="3">
    <source>
        <dbReference type="Proteomes" id="UP000020218"/>
    </source>
</evidence>
<protein>
    <submittedName>
        <fullName evidence="2">Uncharacterized protein</fullName>
    </submittedName>
</protein>
<evidence type="ECO:0000256" key="1">
    <source>
        <dbReference type="SAM" id="MobiDB-lite"/>
    </source>
</evidence>
<feature type="compositionally biased region" description="Basic and acidic residues" evidence="1">
    <location>
        <begin position="621"/>
        <end position="635"/>
    </location>
</feature>
<dbReference type="AlphaFoldDB" id="A0A011N1R2"/>
<name>A0A011N1R2_9PROT</name>
<feature type="region of interest" description="Disordered" evidence="1">
    <location>
        <begin position="592"/>
        <end position="639"/>
    </location>
</feature>
<evidence type="ECO:0000313" key="2">
    <source>
        <dbReference type="EMBL" id="EXI68836.1"/>
    </source>
</evidence>
<organism evidence="2 3">
    <name type="scientific">Candidatus Accumulibacter adjunctus</name>
    <dbReference type="NCBI Taxonomy" id="1454001"/>
    <lineage>
        <taxon>Bacteria</taxon>
        <taxon>Pseudomonadati</taxon>
        <taxon>Pseudomonadota</taxon>
        <taxon>Betaproteobacteria</taxon>
        <taxon>Candidatus Accumulibacter</taxon>
    </lineage>
</organism>
<dbReference type="EMBL" id="JFAX01000003">
    <property type="protein sequence ID" value="EXI68836.1"/>
    <property type="molecule type" value="Genomic_DNA"/>
</dbReference>